<dbReference type="PROSITE" id="PS00216">
    <property type="entry name" value="SUGAR_TRANSPORT_1"/>
    <property type="match status" value="1"/>
</dbReference>
<feature type="transmembrane region" description="Helical" evidence="5">
    <location>
        <begin position="397"/>
        <end position="418"/>
    </location>
</feature>
<evidence type="ECO:0000313" key="8">
    <source>
        <dbReference type="Proteomes" id="UP001162480"/>
    </source>
</evidence>
<evidence type="ECO:0000256" key="2">
    <source>
        <dbReference type="ARBA" id="ARBA00022692"/>
    </source>
</evidence>
<proteinExistence type="predicted"/>
<evidence type="ECO:0000256" key="4">
    <source>
        <dbReference type="ARBA" id="ARBA00023136"/>
    </source>
</evidence>
<dbReference type="EMBL" id="OX597823">
    <property type="protein sequence ID" value="CAI9729432.1"/>
    <property type="molecule type" value="Genomic_DNA"/>
</dbReference>
<dbReference type="GO" id="GO:0016020">
    <property type="term" value="C:membrane"/>
    <property type="evidence" value="ECO:0007669"/>
    <property type="project" value="UniProtKB-SubCell"/>
</dbReference>
<feature type="transmembrane region" description="Helical" evidence="5">
    <location>
        <begin position="489"/>
        <end position="509"/>
    </location>
</feature>
<feature type="transmembrane region" description="Helical" evidence="5">
    <location>
        <begin position="521"/>
        <end position="541"/>
    </location>
</feature>
<evidence type="ECO:0000256" key="1">
    <source>
        <dbReference type="ARBA" id="ARBA00004141"/>
    </source>
</evidence>
<keyword evidence="3 5" id="KW-1133">Transmembrane helix</keyword>
<feature type="transmembrane region" description="Helical" evidence="5">
    <location>
        <begin position="199"/>
        <end position="217"/>
    </location>
</feature>
<dbReference type="InterPro" id="IPR020846">
    <property type="entry name" value="MFS_dom"/>
</dbReference>
<feature type="transmembrane region" description="Helical" evidence="5">
    <location>
        <begin position="257"/>
        <end position="279"/>
    </location>
</feature>
<evidence type="ECO:0000259" key="6">
    <source>
        <dbReference type="PROSITE" id="PS50850"/>
    </source>
</evidence>
<gene>
    <name evidence="7" type="ORF">OCTVUL_1B000325</name>
</gene>
<name>A0AA36B9B5_OCTVU</name>
<protein>
    <submittedName>
        <fullName evidence="7">Organic cation transporter protein-like isoform X1</fullName>
    </submittedName>
</protein>
<dbReference type="InterPro" id="IPR005828">
    <property type="entry name" value="MFS_sugar_transport-like"/>
</dbReference>
<dbReference type="InterPro" id="IPR005829">
    <property type="entry name" value="Sugar_transporter_CS"/>
</dbReference>
<comment type="subcellular location">
    <subcellularLocation>
        <location evidence="1">Membrane</location>
        <topology evidence="1">Multi-pass membrane protein</topology>
    </subcellularLocation>
</comment>
<dbReference type="PANTHER" id="PTHR24064">
    <property type="entry name" value="SOLUTE CARRIER FAMILY 22 MEMBER"/>
    <property type="match status" value="1"/>
</dbReference>
<dbReference type="SUPFAM" id="SSF103473">
    <property type="entry name" value="MFS general substrate transporter"/>
    <property type="match status" value="1"/>
</dbReference>
<evidence type="ECO:0000313" key="7">
    <source>
        <dbReference type="EMBL" id="CAI9729432.1"/>
    </source>
</evidence>
<feature type="transmembrane region" description="Helical" evidence="5">
    <location>
        <begin position="285"/>
        <end position="304"/>
    </location>
</feature>
<accession>A0AA36B9B5</accession>
<sequence length="570" mass="63853">MRITDQVNLFNLKIGKKKAKANKMNEDNAEETVNERTELLGNKDILTKIGGFGRYQLKELLILSPLIVGNGISTLLFVFVLYVPNFRCAIPGWKNDTFQIHSAVQSQYVEHYIPKDNPHCMVYKWNNSEESVLEKPFEEVPCRSWVYDESSVPGTAATEMDLVCSREVFQSLVNMLFMGGIFVGSLFFGVISDWKGRRVSLYLSLVLWILSSLPLYFVNDIKLLAVLRFLIGFSGNGIFMNSFILAIEIVSSPYRSLVGLISQILFSVGEIIICGIAFLERDWHMLCLLSAVIYIPCLIYWFFVNESPRWLTSQGKFEEAQNLYRKIAKTNKIEFPEDDANLEAPIISNTKKGSLIDLFKSRILFWRSLIIFFNWGVINMVYYGLLFSSGDLTSNLYLSSFLSGLAEIPAYIILLFTLDRLGRKPLYCTSTILSGIACIVSGFAHVWGKDLPWISTTLALVGKFAISSSFAIIFNLTTELFPTVVRNSALGLSSSVGRVGSMLAPYIMLSGNHIPSKFGPSLPFIMFGVVSVIAGFLSLLLPETRGQNLPETIKDGELMGRTGTNNTKGY</sequence>
<dbReference type="Gene3D" id="1.20.1250.20">
    <property type="entry name" value="MFS general substrate transporter like domains"/>
    <property type="match status" value="1"/>
</dbReference>
<feature type="transmembrane region" description="Helical" evidence="5">
    <location>
        <begin position="172"/>
        <end position="192"/>
    </location>
</feature>
<organism evidence="7 8">
    <name type="scientific">Octopus vulgaris</name>
    <name type="common">Common octopus</name>
    <dbReference type="NCBI Taxonomy" id="6645"/>
    <lineage>
        <taxon>Eukaryota</taxon>
        <taxon>Metazoa</taxon>
        <taxon>Spiralia</taxon>
        <taxon>Lophotrochozoa</taxon>
        <taxon>Mollusca</taxon>
        <taxon>Cephalopoda</taxon>
        <taxon>Coleoidea</taxon>
        <taxon>Octopodiformes</taxon>
        <taxon>Octopoda</taxon>
        <taxon>Incirrata</taxon>
        <taxon>Octopodidae</taxon>
        <taxon>Octopus</taxon>
    </lineage>
</organism>
<reference evidence="7" key="1">
    <citation type="submission" date="2023-08" db="EMBL/GenBank/DDBJ databases">
        <authorList>
            <person name="Alioto T."/>
            <person name="Alioto T."/>
            <person name="Gomez Garrido J."/>
        </authorList>
    </citation>
    <scope>NUCLEOTIDE SEQUENCE</scope>
</reference>
<keyword evidence="8" id="KW-1185">Reference proteome</keyword>
<evidence type="ECO:0000256" key="3">
    <source>
        <dbReference type="ARBA" id="ARBA00022989"/>
    </source>
</evidence>
<dbReference type="Proteomes" id="UP001162480">
    <property type="component" value="Chromosome 10"/>
</dbReference>
<feature type="transmembrane region" description="Helical" evidence="5">
    <location>
        <begin position="60"/>
        <end position="83"/>
    </location>
</feature>
<dbReference type="GO" id="GO:0022857">
    <property type="term" value="F:transmembrane transporter activity"/>
    <property type="evidence" value="ECO:0007669"/>
    <property type="project" value="InterPro"/>
</dbReference>
<feature type="transmembrane region" description="Helical" evidence="5">
    <location>
        <begin position="364"/>
        <end position="385"/>
    </location>
</feature>
<dbReference type="AlphaFoldDB" id="A0AA36B9B5"/>
<feature type="transmembrane region" description="Helical" evidence="5">
    <location>
        <begin position="425"/>
        <end position="447"/>
    </location>
</feature>
<dbReference type="InterPro" id="IPR036259">
    <property type="entry name" value="MFS_trans_sf"/>
</dbReference>
<dbReference type="PROSITE" id="PS50850">
    <property type="entry name" value="MFS"/>
    <property type="match status" value="1"/>
</dbReference>
<feature type="transmembrane region" description="Helical" evidence="5">
    <location>
        <begin position="223"/>
        <end position="245"/>
    </location>
</feature>
<keyword evidence="4 5" id="KW-0472">Membrane</keyword>
<dbReference type="CDD" id="cd17317">
    <property type="entry name" value="MFS_SLC22"/>
    <property type="match status" value="1"/>
</dbReference>
<evidence type="ECO:0000256" key="5">
    <source>
        <dbReference type="SAM" id="Phobius"/>
    </source>
</evidence>
<keyword evidence="2 5" id="KW-0812">Transmembrane</keyword>
<feature type="transmembrane region" description="Helical" evidence="5">
    <location>
        <begin position="453"/>
        <end position="477"/>
    </location>
</feature>
<feature type="domain" description="Major facilitator superfamily (MFS) profile" evidence="6">
    <location>
        <begin position="66"/>
        <end position="546"/>
    </location>
</feature>
<dbReference type="Pfam" id="PF00083">
    <property type="entry name" value="Sugar_tr"/>
    <property type="match status" value="1"/>
</dbReference>